<accession>A0A2N9M5M4</accession>
<evidence type="ECO:0000313" key="1">
    <source>
        <dbReference type="EMBL" id="SPE30717.1"/>
    </source>
</evidence>
<dbReference type="EMBL" id="OKRB01000141">
    <property type="protein sequence ID" value="SPE30717.1"/>
    <property type="molecule type" value="Genomic_DNA"/>
</dbReference>
<sequence>MAEAKQGAGSVQFAVYGCADVDKWGSVCVEGAPSKLGPGWAGMHFVQCSF</sequence>
<dbReference type="Proteomes" id="UP000239735">
    <property type="component" value="Unassembled WGS sequence"/>
</dbReference>
<protein>
    <submittedName>
        <fullName evidence="1">Uncharacterized protein</fullName>
    </submittedName>
</protein>
<dbReference type="PROSITE" id="PS51257">
    <property type="entry name" value="PROKAR_LIPOPROTEIN"/>
    <property type="match status" value="1"/>
</dbReference>
<dbReference type="AlphaFoldDB" id="A0A2N9M5M4"/>
<organism evidence="1 2">
    <name type="scientific">Candidatus Sulfuritelmatomonas gaucii</name>
    <dbReference type="NCBI Taxonomy" id="2043161"/>
    <lineage>
        <taxon>Bacteria</taxon>
        <taxon>Pseudomonadati</taxon>
        <taxon>Acidobacteriota</taxon>
        <taxon>Terriglobia</taxon>
        <taxon>Terriglobales</taxon>
        <taxon>Acidobacteriaceae</taxon>
        <taxon>Candidatus Sulfuritelmatomonas</taxon>
    </lineage>
</organism>
<evidence type="ECO:0000313" key="2">
    <source>
        <dbReference type="Proteomes" id="UP000239735"/>
    </source>
</evidence>
<reference evidence="2" key="1">
    <citation type="submission" date="2018-02" db="EMBL/GenBank/DDBJ databases">
        <authorList>
            <person name="Hausmann B."/>
        </authorList>
    </citation>
    <scope>NUCLEOTIDE SEQUENCE [LARGE SCALE GENOMIC DNA]</scope>
    <source>
        <strain evidence="2">Peat soil MAG SbA5</strain>
    </source>
</reference>
<name>A0A2N9M5M4_9BACT</name>
<gene>
    <name evidence="1" type="ORF">SBA5_80086</name>
</gene>
<proteinExistence type="predicted"/>